<evidence type="ECO:0000256" key="6">
    <source>
        <dbReference type="ARBA" id="ARBA00023136"/>
    </source>
</evidence>
<dbReference type="GO" id="GO:0005886">
    <property type="term" value="C:plasma membrane"/>
    <property type="evidence" value="ECO:0007669"/>
    <property type="project" value="UniProtKB-SubCell"/>
</dbReference>
<keyword evidence="3" id="KW-1003">Cell membrane</keyword>
<evidence type="ECO:0000256" key="3">
    <source>
        <dbReference type="ARBA" id="ARBA00022475"/>
    </source>
</evidence>
<evidence type="ECO:0000256" key="7">
    <source>
        <dbReference type="SAM" id="Phobius"/>
    </source>
</evidence>
<dbReference type="PANTHER" id="PTHR43005">
    <property type="entry name" value="BLR7065 PROTEIN"/>
    <property type="match status" value="1"/>
</dbReference>
<dbReference type="PANTHER" id="PTHR43005:SF2">
    <property type="entry name" value="INTEGRAL MEMBRANE SUGAR TRANSPORT PROTEIN"/>
    <property type="match status" value="1"/>
</dbReference>
<accession>A0AA41YVB6</accession>
<name>A0AA41YVB6_9HYPH</name>
<keyword evidence="2" id="KW-0813">Transport</keyword>
<reference evidence="8" key="1">
    <citation type="submission" date="2022-05" db="EMBL/GenBank/DDBJ databases">
        <authorList>
            <person name="Pankratov T."/>
        </authorList>
    </citation>
    <scope>NUCLEOTIDE SEQUENCE</scope>
    <source>
        <strain evidence="8">BP6-180914</strain>
    </source>
</reference>
<dbReference type="InterPro" id="IPR035906">
    <property type="entry name" value="MetI-like_sf"/>
</dbReference>
<comment type="caution">
    <text evidence="8">The sequence shown here is derived from an EMBL/GenBank/DDBJ whole genome shotgun (WGS) entry which is preliminary data.</text>
</comment>
<feature type="transmembrane region" description="Helical" evidence="7">
    <location>
        <begin position="27"/>
        <end position="50"/>
    </location>
</feature>
<comment type="subcellular location">
    <subcellularLocation>
        <location evidence="1">Cell membrane</location>
        <topology evidence="1">Multi-pass membrane protein</topology>
    </subcellularLocation>
</comment>
<keyword evidence="5 7" id="KW-1133">Transmembrane helix</keyword>
<keyword evidence="6 7" id="KW-0472">Membrane</keyword>
<dbReference type="Proteomes" id="UP001165667">
    <property type="component" value="Unassembled WGS sequence"/>
</dbReference>
<organism evidence="8 9">
    <name type="scientific">Lichenifustis flavocetrariae</name>
    <dbReference type="NCBI Taxonomy" id="2949735"/>
    <lineage>
        <taxon>Bacteria</taxon>
        <taxon>Pseudomonadati</taxon>
        <taxon>Pseudomonadota</taxon>
        <taxon>Alphaproteobacteria</taxon>
        <taxon>Hyphomicrobiales</taxon>
        <taxon>Lichenihabitantaceae</taxon>
        <taxon>Lichenifustis</taxon>
    </lineage>
</organism>
<keyword evidence="9" id="KW-1185">Reference proteome</keyword>
<evidence type="ECO:0000256" key="1">
    <source>
        <dbReference type="ARBA" id="ARBA00004651"/>
    </source>
</evidence>
<dbReference type="EMBL" id="JAMOIM010000003">
    <property type="protein sequence ID" value="MCW6507777.1"/>
    <property type="molecule type" value="Genomic_DNA"/>
</dbReference>
<dbReference type="AlphaFoldDB" id="A0AA41YVB6"/>
<feature type="transmembrane region" description="Helical" evidence="7">
    <location>
        <begin position="56"/>
        <end position="75"/>
    </location>
</feature>
<sequence>MTAVALATSPPDAIGDRASRAERRSAFILLAPALLFLLPLSIWPFVYLLYASLTSYQLAIPIPMTFVGWGNFVAVLKNARFWHSLEVTAAFALISVFPYSSYAGWRSRCC</sequence>
<protein>
    <submittedName>
        <fullName evidence="8">Uncharacterized protein</fullName>
    </submittedName>
</protein>
<evidence type="ECO:0000256" key="2">
    <source>
        <dbReference type="ARBA" id="ARBA00022448"/>
    </source>
</evidence>
<evidence type="ECO:0000313" key="8">
    <source>
        <dbReference type="EMBL" id="MCW6507777.1"/>
    </source>
</evidence>
<evidence type="ECO:0000313" key="9">
    <source>
        <dbReference type="Proteomes" id="UP001165667"/>
    </source>
</evidence>
<dbReference type="RefSeq" id="WP_282584135.1">
    <property type="nucleotide sequence ID" value="NZ_JAMOIM010000003.1"/>
</dbReference>
<evidence type="ECO:0000256" key="4">
    <source>
        <dbReference type="ARBA" id="ARBA00022692"/>
    </source>
</evidence>
<dbReference type="Gene3D" id="1.10.3720.10">
    <property type="entry name" value="MetI-like"/>
    <property type="match status" value="1"/>
</dbReference>
<gene>
    <name evidence="8" type="ORF">M8523_07050</name>
</gene>
<keyword evidence="4 7" id="KW-0812">Transmembrane</keyword>
<evidence type="ECO:0000256" key="5">
    <source>
        <dbReference type="ARBA" id="ARBA00022989"/>
    </source>
</evidence>
<proteinExistence type="predicted"/>
<feature type="transmembrane region" description="Helical" evidence="7">
    <location>
        <begin position="87"/>
        <end position="105"/>
    </location>
</feature>
<dbReference type="SUPFAM" id="SSF161098">
    <property type="entry name" value="MetI-like"/>
    <property type="match status" value="1"/>
</dbReference>